<feature type="region of interest" description="Disordered" evidence="1">
    <location>
        <begin position="231"/>
        <end position="283"/>
    </location>
</feature>
<feature type="region of interest" description="Disordered" evidence="1">
    <location>
        <begin position="11"/>
        <end position="39"/>
    </location>
</feature>
<dbReference type="Gene3D" id="3.40.50.150">
    <property type="entry name" value="Vaccinia Virus protein VP39"/>
    <property type="match status" value="1"/>
</dbReference>
<organism evidence="2">
    <name type="scientific">Aegilops tauschii</name>
    <name type="common">Tausch's goatgrass</name>
    <name type="synonym">Aegilops squarrosa</name>
    <dbReference type="NCBI Taxonomy" id="37682"/>
    <lineage>
        <taxon>Eukaryota</taxon>
        <taxon>Viridiplantae</taxon>
        <taxon>Streptophyta</taxon>
        <taxon>Embryophyta</taxon>
        <taxon>Tracheophyta</taxon>
        <taxon>Spermatophyta</taxon>
        <taxon>Magnoliopsida</taxon>
        <taxon>Liliopsida</taxon>
        <taxon>Poales</taxon>
        <taxon>Poaceae</taxon>
        <taxon>BOP clade</taxon>
        <taxon>Pooideae</taxon>
        <taxon>Triticodae</taxon>
        <taxon>Triticeae</taxon>
        <taxon>Triticinae</taxon>
        <taxon>Aegilops</taxon>
    </lineage>
</organism>
<dbReference type="SUPFAM" id="SSF53335">
    <property type="entry name" value="S-adenosyl-L-methionine-dependent methyltransferases"/>
    <property type="match status" value="1"/>
</dbReference>
<sequence>METAFFSAASLFHADDDSDDDGGGTRDEAQVGAEGESQQPALEYEERIHKFPGVDLSIREFSSHQLNANLLWPGTFFFADWLVKNPSILDGQRILELGSIINDLVCLSGTGALAIFLRKTFGVDITTSDYDDKDIEENIAHNCRVNKLDVLPHIRHVKQYPNLITTLSFLLEESDLNSQKSVCTNITTKAGTQVAARHPMFLMSWRRRIGKDQSIFFDGCEVFLKPASHPPEHLQLGSSAQPRGKRNGRRGQALGQVGPARRGGRKEGGPAALHHGGDWGATS</sequence>
<dbReference type="AlphaFoldDB" id="M8BWV1"/>
<dbReference type="InterPro" id="IPR029063">
    <property type="entry name" value="SAM-dependent_MTases_sf"/>
</dbReference>
<proteinExistence type="predicted"/>
<evidence type="ECO:0000313" key="2">
    <source>
        <dbReference type="EnsemblPlants" id="EMT07423"/>
    </source>
</evidence>
<dbReference type="EnsemblPlants" id="EMT07423">
    <property type="protein sequence ID" value="EMT07423"/>
    <property type="gene ID" value="F775_30221"/>
</dbReference>
<name>M8BWV1_AEGTA</name>
<reference evidence="2" key="1">
    <citation type="submission" date="2015-06" db="UniProtKB">
        <authorList>
            <consortium name="EnsemblPlants"/>
        </authorList>
    </citation>
    <scope>IDENTIFICATION</scope>
</reference>
<evidence type="ECO:0000256" key="1">
    <source>
        <dbReference type="SAM" id="MobiDB-lite"/>
    </source>
</evidence>
<accession>M8BWV1</accession>
<protein>
    <submittedName>
        <fullName evidence="2">Uncharacterized protein</fullName>
    </submittedName>
</protein>